<sequence>MDKKVFVLCGDQYKRNALQFISQLPVNPDKPILITIQERTRTLDQNAKLWATLGDIAIQVEWHGQKLSSEDWKHIFTASLKGQRTAPGLEGGLVVLGQSTSRMTVGELRDLIELMNAFGATHGVKFSDESRLAIEWANRWGNTPCDKGKAA</sequence>
<reference evidence="1 2" key="1">
    <citation type="submission" date="2015-03" db="EMBL/GenBank/DDBJ databases">
        <authorList>
            <consortium name="Pathogen Informatics"/>
            <person name="Murphy D."/>
        </authorList>
    </citation>
    <scope>NUCLEOTIDE SEQUENCE [LARGE SCALE GENOMIC DNA]</scope>
    <source>
        <strain evidence="2">type strain: CIP110231</strain>
    </source>
</reference>
<dbReference type="InterPro" id="IPR036619">
    <property type="entry name" value="NinB_sf"/>
</dbReference>
<dbReference type="Proteomes" id="UP000040578">
    <property type="component" value="Unassembled WGS sequence"/>
</dbReference>
<dbReference type="InterPro" id="IPR008711">
    <property type="entry name" value="Recombinase_NinB"/>
</dbReference>
<proteinExistence type="predicted"/>
<dbReference type="SUPFAM" id="SSF103370">
    <property type="entry name" value="NinB"/>
    <property type="match status" value="1"/>
</dbReference>
<gene>
    <name evidence="1" type="ORF">ERS137967_03667</name>
</gene>
<evidence type="ECO:0000313" key="2">
    <source>
        <dbReference type="Proteomes" id="UP000040578"/>
    </source>
</evidence>
<dbReference type="RefSeq" id="WP_049602227.1">
    <property type="nucleotide sequence ID" value="NZ_CPYD01000020.1"/>
</dbReference>
<dbReference type="EMBL" id="CPYD01000020">
    <property type="protein sequence ID" value="CNF25336.1"/>
    <property type="molecule type" value="Genomic_DNA"/>
</dbReference>
<dbReference type="Pfam" id="PF05772">
    <property type="entry name" value="NinB"/>
    <property type="match status" value="1"/>
</dbReference>
<protein>
    <submittedName>
        <fullName evidence="1">NinB-like phage protein</fullName>
    </submittedName>
</protein>
<dbReference type="Gene3D" id="1.10.3790.10">
    <property type="entry name" value="NinB"/>
    <property type="match status" value="1"/>
</dbReference>
<keyword evidence="2" id="KW-1185">Reference proteome</keyword>
<organism evidence="1 2">
    <name type="scientific">Yersinia nurmii</name>
    <dbReference type="NCBI Taxonomy" id="685706"/>
    <lineage>
        <taxon>Bacteria</taxon>
        <taxon>Pseudomonadati</taxon>
        <taxon>Pseudomonadota</taxon>
        <taxon>Gammaproteobacteria</taxon>
        <taxon>Enterobacterales</taxon>
        <taxon>Yersiniaceae</taxon>
        <taxon>Yersinia</taxon>
    </lineage>
</organism>
<accession>A0ABM9SN32</accession>
<comment type="caution">
    <text evidence="1">The sequence shown here is derived from an EMBL/GenBank/DDBJ whole genome shotgun (WGS) entry which is preliminary data.</text>
</comment>
<name>A0ABM9SN32_9GAMM</name>
<evidence type="ECO:0000313" key="1">
    <source>
        <dbReference type="EMBL" id="CNF25336.1"/>
    </source>
</evidence>